<organism evidence="14 15">
    <name type="scientific">Hypsibius exemplaris</name>
    <name type="common">Freshwater tardigrade</name>
    <dbReference type="NCBI Taxonomy" id="2072580"/>
    <lineage>
        <taxon>Eukaryota</taxon>
        <taxon>Metazoa</taxon>
        <taxon>Ecdysozoa</taxon>
        <taxon>Tardigrada</taxon>
        <taxon>Eutardigrada</taxon>
        <taxon>Parachela</taxon>
        <taxon>Hypsibioidea</taxon>
        <taxon>Hypsibiidae</taxon>
        <taxon>Hypsibius</taxon>
    </lineage>
</organism>
<keyword evidence="4 10" id="KW-0812">Transmembrane</keyword>
<feature type="chain" id="PRO_5012415880" evidence="11">
    <location>
        <begin position="31"/>
        <end position="658"/>
    </location>
</feature>
<feature type="transmembrane region" description="Helical" evidence="10">
    <location>
        <begin position="510"/>
        <end position="530"/>
    </location>
</feature>
<gene>
    <name evidence="14" type="ORF">BV898_04791</name>
</gene>
<feature type="transmembrane region" description="Helical" evidence="10">
    <location>
        <begin position="420"/>
        <end position="439"/>
    </location>
</feature>
<feature type="signal peptide" evidence="11">
    <location>
        <begin position="1"/>
        <end position="30"/>
    </location>
</feature>
<evidence type="ECO:0000256" key="2">
    <source>
        <dbReference type="ARBA" id="ARBA00008077"/>
    </source>
</evidence>
<evidence type="ECO:0000256" key="11">
    <source>
        <dbReference type="SAM" id="SignalP"/>
    </source>
</evidence>
<keyword evidence="7 9" id="KW-1015">Disulfide bond</keyword>
<dbReference type="PROSITE" id="PS50261">
    <property type="entry name" value="G_PROTEIN_RECEP_F2_4"/>
    <property type="match status" value="1"/>
</dbReference>
<feature type="transmembrane region" description="Helical" evidence="10">
    <location>
        <begin position="377"/>
        <end position="399"/>
    </location>
</feature>
<dbReference type="Proteomes" id="UP000192578">
    <property type="component" value="Unassembled WGS sequence"/>
</dbReference>
<dbReference type="InterPro" id="IPR036790">
    <property type="entry name" value="Frizzled_dom_sf"/>
</dbReference>
<dbReference type="OrthoDB" id="5959102at2759"/>
<evidence type="ECO:0000256" key="5">
    <source>
        <dbReference type="ARBA" id="ARBA00022989"/>
    </source>
</evidence>
<dbReference type="EMBL" id="MTYJ01000024">
    <property type="protein sequence ID" value="OQV21307.1"/>
    <property type="molecule type" value="Genomic_DNA"/>
</dbReference>
<dbReference type="SMART" id="SM01330">
    <property type="entry name" value="Frizzled"/>
    <property type="match status" value="1"/>
</dbReference>
<dbReference type="SMART" id="SM00063">
    <property type="entry name" value="FRI"/>
    <property type="match status" value="1"/>
</dbReference>
<keyword evidence="15" id="KW-1185">Reference proteome</keyword>
<dbReference type="InterPro" id="IPR000539">
    <property type="entry name" value="Frizzled/Smoothened_7TM"/>
</dbReference>
<dbReference type="GO" id="GO:0016020">
    <property type="term" value="C:membrane"/>
    <property type="evidence" value="ECO:0007669"/>
    <property type="project" value="UniProtKB-SubCell"/>
</dbReference>
<evidence type="ECO:0000256" key="8">
    <source>
        <dbReference type="ARBA" id="ARBA00023170"/>
    </source>
</evidence>
<feature type="domain" description="FZ" evidence="12">
    <location>
        <begin position="95"/>
        <end position="216"/>
    </location>
</feature>
<evidence type="ECO:0000256" key="1">
    <source>
        <dbReference type="ARBA" id="ARBA00004141"/>
    </source>
</evidence>
<feature type="transmembrane region" description="Helical" evidence="10">
    <location>
        <begin position="294"/>
        <end position="316"/>
    </location>
</feature>
<dbReference type="InterPro" id="IPR017981">
    <property type="entry name" value="GPCR_2-like_7TM"/>
</dbReference>
<feature type="domain" description="G-protein coupled receptors family 2 profile 2" evidence="13">
    <location>
        <begin position="292"/>
        <end position="577"/>
    </location>
</feature>
<dbReference type="PROSITE" id="PS51257">
    <property type="entry name" value="PROKAR_LIPOPROTEIN"/>
    <property type="match status" value="1"/>
</dbReference>
<keyword evidence="5 10" id="KW-1133">Transmembrane helix</keyword>
<evidence type="ECO:0000256" key="7">
    <source>
        <dbReference type="ARBA" id="ARBA00023157"/>
    </source>
</evidence>
<dbReference type="Pfam" id="PF01534">
    <property type="entry name" value="Frizzled"/>
    <property type="match status" value="1"/>
</dbReference>
<evidence type="ECO:0000259" key="13">
    <source>
        <dbReference type="PROSITE" id="PS50261"/>
    </source>
</evidence>
<evidence type="ECO:0000256" key="6">
    <source>
        <dbReference type="ARBA" id="ARBA00023136"/>
    </source>
</evidence>
<evidence type="ECO:0000259" key="12">
    <source>
        <dbReference type="PROSITE" id="PS50038"/>
    </source>
</evidence>
<keyword evidence="3" id="KW-0217">Developmental protein</keyword>
<comment type="caution">
    <text evidence="14">The sequence shown here is derived from an EMBL/GenBank/DDBJ whole genome shotgun (WGS) entry which is preliminary data.</text>
</comment>
<comment type="subcellular location">
    <subcellularLocation>
        <location evidence="1">Membrane</location>
        <topology evidence="1">Multi-pass membrane protein</topology>
    </subcellularLocation>
</comment>
<dbReference type="PANTHER" id="PTHR11309:SF99">
    <property type="entry name" value="FRIZZLED-4"/>
    <property type="match status" value="1"/>
</dbReference>
<sequence>MRMTRSSSPWNVLLLSLLLLLGCVRRPVKGRVFSSAVLLLLFSFTLLQLGGVSSASASSQRRKVDYHGKKNRNLPAEFSENILGTDDDRRAGAGLKQTACEPISVELCKELPYNTTMPRNLDRGYPGQKSNEDFLNMYQVFFQQKCSPYLRFFACSHYVPMCEPLCKRHIPSCRDVCERVKADCGKEVPWPPELDCLDADLFPVFGADKDKLCMPLVDVEGYYADKEQRLGGFFNRTTTTQATDIPEPQTSPSTGNSCPPLFFTVSAKGQDETCAPACVGDFKFNALEKRNTEMAVAVLAVLGFVLNAILLLTFAISRQRFGYPERPVVYAAVCFFFYCGTHFVALLGGRESSCGETANKSRHMVMEGHHSSPAPCIAQFIFSYLGFHIACMWWVILALSWYLSASRRWSSEAIQSISRYFHVFAVGIPATFCLTALLLKRFDTDELSGMCGVGNLSRNGLVIFVLAPVMGYFFCGGVLAVWALIGSCAVREEMRIGGLAGRVEKTVWKYGLYSGAFIVILAVLAASALVQAITWRDSSPMEVNPTADPVMYFRTLLPLVLSCFASGWIFNKKTVLSWQLFCSKYSTKFCCQVQRTSQKLPASSALVSVVREPSIQAVEVPLLRSADSTPFTPWQTPVSTIVSGYSKWTNSDSASDKV</sequence>
<accession>A0A1W0X1D1</accession>
<dbReference type="SUPFAM" id="SSF63501">
    <property type="entry name" value="Frizzled cysteine-rich domain"/>
    <property type="match status" value="1"/>
</dbReference>
<name>A0A1W0X1D1_HYPEX</name>
<keyword evidence="8" id="KW-0675">Receptor</keyword>
<evidence type="ECO:0000256" key="10">
    <source>
        <dbReference type="SAM" id="Phobius"/>
    </source>
</evidence>
<comment type="caution">
    <text evidence="9">Lacks conserved residue(s) required for the propagation of feature annotation.</text>
</comment>
<evidence type="ECO:0000313" key="15">
    <source>
        <dbReference type="Proteomes" id="UP000192578"/>
    </source>
</evidence>
<keyword evidence="6 10" id="KW-0472">Membrane</keyword>
<feature type="transmembrane region" description="Helical" evidence="10">
    <location>
        <begin position="459"/>
        <end position="490"/>
    </location>
</feature>
<dbReference type="AlphaFoldDB" id="A0A1W0X1D1"/>
<evidence type="ECO:0000256" key="3">
    <source>
        <dbReference type="ARBA" id="ARBA00022473"/>
    </source>
</evidence>
<reference evidence="15" key="1">
    <citation type="submission" date="2017-01" db="EMBL/GenBank/DDBJ databases">
        <title>Comparative genomics of anhydrobiosis in the tardigrade Hypsibius dujardini.</title>
        <authorList>
            <person name="Yoshida Y."/>
            <person name="Koutsovoulos G."/>
            <person name="Laetsch D."/>
            <person name="Stevens L."/>
            <person name="Kumar S."/>
            <person name="Horikawa D."/>
            <person name="Ishino K."/>
            <person name="Komine S."/>
            <person name="Tomita M."/>
            <person name="Blaxter M."/>
            <person name="Arakawa K."/>
        </authorList>
    </citation>
    <scope>NUCLEOTIDE SEQUENCE [LARGE SCALE GENOMIC DNA]</scope>
    <source>
        <strain evidence="15">Z151</strain>
    </source>
</reference>
<dbReference type="PRINTS" id="PR00489">
    <property type="entry name" value="FRIZZLED"/>
</dbReference>
<dbReference type="GO" id="GO:0004888">
    <property type="term" value="F:transmembrane signaling receptor activity"/>
    <property type="evidence" value="ECO:0007669"/>
    <property type="project" value="InterPro"/>
</dbReference>
<dbReference type="GO" id="GO:0060070">
    <property type="term" value="P:canonical Wnt signaling pathway"/>
    <property type="evidence" value="ECO:0007669"/>
    <property type="project" value="TreeGrafter"/>
</dbReference>
<dbReference type="PANTHER" id="PTHR11309">
    <property type="entry name" value="FRIZZLED"/>
    <property type="match status" value="1"/>
</dbReference>
<dbReference type="GO" id="GO:0017147">
    <property type="term" value="F:Wnt-protein binding"/>
    <property type="evidence" value="ECO:0007669"/>
    <property type="project" value="TreeGrafter"/>
</dbReference>
<dbReference type="Gene3D" id="1.20.1070.10">
    <property type="entry name" value="Rhodopsin 7-helix transmembrane proteins"/>
    <property type="match status" value="1"/>
</dbReference>
<dbReference type="PROSITE" id="PS50038">
    <property type="entry name" value="FZ"/>
    <property type="match status" value="1"/>
</dbReference>
<feature type="disulfide bond" evidence="9">
    <location>
        <begin position="146"/>
        <end position="184"/>
    </location>
</feature>
<dbReference type="Pfam" id="PF01392">
    <property type="entry name" value="Fz"/>
    <property type="match status" value="1"/>
</dbReference>
<feature type="transmembrane region" description="Helical" evidence="10">
    <location>
        <begin position="550"/>
        <end position="570"/>
    </location>
</feature>
<evidence type="ECO:0000313" key="14">
    <source>
        <dbReference type="EMBL" id="OQV21307.1"/>
    </source>
</evidence>
<evidence type="ECO:0000256" key="9">
    <source>
        <dbReference type="PROSITE-ProRule" id="PRU00090"/>
    </source>
</evidence>
<dbReference type="GO" id="GO:0005615">
    <property type="term" value="C:extracellular space"/>
    <property type="evidence" value="ECO:0007669"/>
    <property type="project" value="TreeGrafter"/>
</dbReference>
<dbReference type="InterPro" id="IPR015526">
    <property type="entry name" value="Frizzled/SFRP"/>
</dbReference>
<comment type="similarity">
    <text evidence="2">Belongs to the G-protein coupled receptor Fz/Smo family.</text>
</comment>
<proteinExistence type="inferred from homology"/>
<dbReference type="GO" id="GO:0035567">
    <property type="term" value="P:non-canonical Wnt signaling pathway"/>
    <property type="evidence" value="ECO:0007669"/>
    <property type="project" value="TreeGrafter"/>
</dbReference>
<dbReference type="Gene3D" id="1.10.2000.10">
    <property type="entry name" value="Frizzled cysteine-rich domain"/>
    <property type="match status" value="1"/>
</dbReference>
<feature type="transmembrane region" description="Helical" evidence="10">
    <location>
        <begin position="328"/>
        <end position="347"/>
    </location>
</feature>
<evidence type="ECO:0000256" key="4">
    <source>
        <dbReference type="ARBA" id="ARBA00022692"/>
    </source>
</evidence>
<protein>
    <submittedName>
        <fullName evidence="14">Frizzled-5</fullName>
    </submittedName>
</protein>
<dbReference type="InterPro" id="IPR020067">
    <property type="entry name" value="Frizzled_dom"/>
</dbReference>
<keyword evidence="11" id="KW-0732">Signal</keyword>